<dbReference type="GO" id="GO:0006355">
    <property type="term" value="P:regulation of DNA-templated transcription"/>
    <property type="evidence" value="ECO:0007669"/>
    <property type="project" value="TreeGrafter"/>
</dbReference>
<dbReference type="GO" id="GO:0005634">
    <property type="term" value="C:nucleus"/>
    <property type="evidence" value="ECO:0007669"/>
    <property type="project" value="TreeGrafter"/>
</dbReference>
<dbReference type="Proteomes" id="UP000648187">
    <property type="component" value="Unassembled WGS sequence"/>
</dbReference>
<evidence type="ECO:0000256" key="1">
    <source>
        <dbReference type="SAM" id="MobiDB-lite"/>
    </source>
</evidence>
<dbReference type="InterPro" id="IPR019510">
    <property type="entry name" value="AKAP7-like_phosphoesterase"/>
</dbReference>
<dbReference type="GO" id="GO:0006307">
    <property type="term" value="P:DNA alkylation repair"/>
    <property type="evidence" value="ECO:0007669"/>
    <property type="project" value="InterPro"/>
</dbReference>
<comment type="caution">
    <text evidence="3">The sequence shown here is derived from an EMBL/GenBank/DDBJ whole genome shotgun (WGS) entry which is preliminary data.</text>
</comment>
<dbReference type="InterPro" id="IPR009210">
    <property type="entry name" value="ASCC1"/>
</dbReference>
<dbReference type="PIRSF" id="PIRSF027019">
    <property type="entry name" value="Euk_LigT"/>
    <property type="match status" value="1"/>
</dbReference>
<reference evidence="3" key="1">
    <citation type="submission" date="2020-08" db="EMBL/GenBank/DDBJ databases">
        <title>Spodoptera exigua strain:BAW_Kor-Di-RS1 Genome sequencing and assembly.</title>
        <authorList>
            <person name="Kim J."/>
            <person name="Nam H.Y."/>
            <person name="Kwon M."/>
            <person name="Choi J.H."/>
            <person name="Cho S.R."/>
            <person name="Kim G.-H."/>
        </authorList>
    </citation>
    <scope>NUCLEOTIDE SEQUENCE</scope>
    <source>
        <strain evidence="3">BAW_Kor-Di-RS1</strain>
        <tissue evidence="3">Whole-body</tissue>
    </source>
</reference>
<dbReference type="GO" id="GO:0003723">
    <property type="term" value="F:RNA binding"/>
    <property type="evidence" value="ECO:0007669"/>
    <property type="project" value="InterPro"/>
</dbReference>
<evidence type="ECO:0000313" key="4">
    <source>
        <dbReference type="Proteomes" id="UP000648187"/>
    </source>
</evidence>
<keyword evidence="4" id="KW-1185">Reference proteome</keyword>
<sequence length="280" mass="32278">MRLERDTKTNIKIPRPGQDGDVVILGPTEQSVKTARRRINMIVVSTRMKQKFTHFISIPMNDPDVQKRFEEFRERVLQECPCRGLERSLFILPSKLHLTVGVMCLMDNEERLFASKLLTEAKEKIILPILQGHLPLKIRLKGLSYMNDDPSQIDVLYGLVQEEGSSQGVIQQIADGLVQHFYRAGFMKDSEYERGNVKLHVTLINTRYREDPDDTNLENEETKSQNTKKRRETFDGRDVLQKFADYDFGTVEFTSVHLSQPRVALGADGYYPPTCIVSWQ</sequence>
<dbReference type="PANTHER" id="PTHR13360">
    <property type="entry name" value="ACTIVATING SIGNAL COINTEGRATOR 1 COMPLEX SUBUNIT 1"/>
    <property type="match status" value="1"/>
</dbReference>
<organism evidence="3 4">
    <name type="scientific">Spodoptera exigua</name>
    <name type="common">Beet armyworm</name>
    <name type="synonym">Noctua fulgens</name>
    <dbReference type="NCBI Taxonomy" id="7107"/>
    <lineage>
        <taxon>Eukaryota</taxon>
        <taxon>Metazoa</taxon>
        <taxon>Ecdysozoa</taxon>
        <taxon>Arthropoda</taxon>
        <taxon>Hexapoda</taxon>
        <taxon>Insecta</taxon>
        <taxon>Pterygota</taxon>
        <taxon>Neoptera</taxon>
        <taxon>Endopterygota</taxon>
        <taxon>Lepidoptera</taxon>
        <taxon>Glossata</taxon>
        <taxon>Ditrysia</taxon>
        <taxon>Noctuoidea</taxon>
        <taxon>Noctuidae</taxon>
        <taxon>Amphipyrinae</taxon>
        <taxon>Spodoptera</taxon>
    </lineage>
</organism>
<evidence type="ECO:0000313" key="3">
    <source>
        <dbReference type="EMBL" id="KAF9415936.1"/>
    </source>
</evidence>
<evidence type="ECO:0000259" key="2">
    <source>
        <dbReference type="Pfam" id="PF10469"/>
    </source>
</evidence>
<protein>
    <recommendedName>
        <fullName evidence="2">A-kinase anchor protein 7-like phosphoesterase domain-containing protein</fullName>
    </recommendedName>
</protein>
<feature type="domain" description="A-kinase anchor protein 7-like phosphoesterase" evidence="2">
    <location>
        <begin position="52"/>
        <end position="274"/>
    </location>
</feature>
<proteinExistence type="predicted"/>
<dbReference type="SUPFAM" id="SSF54791">
    <property type="entry name" value="Eukaryotic type KH-domain (KH-domain type I)"/>
    <property type="match status" value="1"/>
</dbReference>
<accession>A0A835L9W3</accession>
<dbReference type="EMBL" id="JACKWZ010000099">
    <property type="protein sequence ID" value="KAF9415936.1"/>
    <property type="molecule type" value="Genomic_DNA"/>
</dbReference>
<dbReference type="Pfam" id="PF10469">
    <property type="entry name" value="AKAP7_NLS"/>
    <property type="match status" value="1"/>
</dbReference>
<feature type="region of interest" description="Disordered" evidence="1">
    <location>
        <begin position="210"/>
        <end position="230"/>
    </location>
</feature>
<dbReference type="AlphaFoldDB" id="A0A835L9W3"/>
<gene>
    <name evidence="3" type="ORF">HW555_006568</name>
</gene>
<dbReference type="Gene3D" id="3.90.1140.10">
    <property type="entry name" value="Cyclic phosphodiesterase"/>
    <property type="match status" value="1"/>
</dbReference>
<name>A0A835L9W3_SPOEX</name>
<dbReference type="PANTHER" id="PTHR13360:SF1">
    <property type="entry name" value="ACTIVATING SIGNAL COINTEGRATOR 1 COMPLEX SUBUNIT 1"/>
    <property type="match status" value="1"/>
</dbReference>
<dbReference type="InterPro" id="IPR036612">
    <property type="entry name" value="KH_dom_type_1_sf"/>
</dbReference>